<dbReference type="AlphaFoldDB" id="W9QSS3"/>
<dbReference type="Proteomes" id="UP000030645">
    <property type="component" value="Unassembled WGS sequence"/>
</dbReference>
<dbReference type="EC" id="1.-.-.-" evidence="10"/>
<dbReference type="InterPro" id="IPR000960">
    <property type="entry name" value="Flavin_mOase"/>
</dbReference>
<dbReference type="PRINTS" id="PR00368">
    <property type="entry name" value="FADPNR"/>
</dbReference>
<keyword evidence="5 10" id="KW-0274">FAD</keyword>
<evidence type="ECO:0000256" key="5">
    <source>
        <dbReference type="ARBA" id="ARBA00022827"/>
    </source>
</evidence>
<organism evidence="11 12">
    <name type="scientific">Morus notabilis</name>
    <dbReference type="NCBI Taxonomy" id="981085"/>
    <lineage>
        <taxon>Eukaryota</taxon>
        <taxon>Viridiplantae</taxon>
        <taxon>Streptophyta</taxon>
        <taxon>Embryophyta</taxon>
        <taxon>Tracheophyta</taxon>
        <taxon>Spermatophyta</taxon>
        <taxon>Magnoliopsida</taxon>
        <taxon>eudicotyledons</taxon>
        <taxon>Gunneridae</taxon>
        <taxon>Pentapetalae</taxon>
        <taxon>rosids</taxon>
        <taxon>fabids</taxon>
        <taxon>Rosales</taxon>
        <taxon>Moraceae</taxon>
        <taxon>Moreae</taxon>
        <taxon>Morus</taxon>
    </lineage>
</organism>
<dbReference type="SUPFAM" id="SSF51905">
    <property type="entry name" value="FAD/NAD(P)-binding domain"/>
    <property type="match status" value="2"/>
</dbReference>
<dbReference type="GO" id="GO:0050661">
    <property type="term" value="F:NADP binding"/>
    <property type="evidence" value="ECO:0007669"/>
    <property type="project" value="InterPro"/>
</dbReference>
<evidence type="ECO:0000256" key="10">
    <source>
        <dbReference type="RuleBase" id="RU361177"/>
    </source>
</evidence>
<dbReference type="InterPro" id="IPR036188">
    <property type="entry name" value="FAD/NAD-bd_sf"/>
</dbReference>
<proteinExistence type="inferred from homology"/>
<keyword evidence="10 11" id="KW-0503">Monooxygenase</keyword>
<evidence type="ECO:0000256" key="9">
    <source>
        <dbReference type="ARBA" id="ARBA00047707"/>
    </source>
</evidence>
<name>W9QSS3_9ROSA</name>
<dbReference type="GO" id="GO:0004499">
    <property type="term" value="F:N,N-dimethylaniline monooxygenase activity"/>
    <property type="evidence" value="ECO:0007669"/>
    <property type="project" value="InterPro"/>
</dbReference>
<keyword evidence="8" id="KW-0073">Auxin biosynthesis</keyword>
<gene>
    <name evidence="11" type="ORF">L484_021861</name>
</gene>
<evidence type="ECO:0000256" key="7">
    <source>
        <dbReference type="ARBA" id="ARBA00023002"/>
    </source>
</evidence>
<evidence type="ECO:0000313" key="12">
    <source>
        <dbReference type="Proteomes" id="UP000030645"/>
    </source>
</evidence>
<dbReference type="PANTHER" id="PTHR43539">
    <property type="entry name" value="FLAVIN-BINDING MONOOXYGENASE-LIKE PROTEIN (AFU_ORTHOLOGUE AFUA_4G09220)"/>
    <property type="match status" value="1"/>
</dbReference>
<keyword evidence="6" id="KW-0521">NADP</keyword>
<dbReference type="STRING" id="981085.W9QSS3"/>
<protein>
    <recommendedName>
        <fullName evidence="10">Flavin-containing monooxygenase</fullName>
        <ecNumber evidence="10">1.-.-.-</ecNumber>
    </recommendedName>
</protein>
<dbReference type="PRINTS" id="PR00469">
    <property type="entry name" value="PNDRDTASEII"/>
</dbReference>
<dbReference type="GO" id="GO:0050660">
    <property type="term" value="F:flavin adenine dinucleotide binding"/>
    <property type="evidence" value="ECO:0007669"/>
    <property type="project" value="InterPro"/>
</dbReference>
<dbReference type="InterPro" id="IPR020946">
    <property type="entry name" value="Flavin_mOase-like"/>
</dbReference>
<evidence type="ECO:0000313" key="11">
    <source>
        <dbReference type="EMBL" id="EXB37654.1"/>
    </source>
</evidence>
<sequence>MAEFEVIIVGGGPAGIATSACLNRLEVSNVVIEREDCCASLWKKRAYDRLKLHLAKQFCELPHMSFPPEAPTFVPKKDFIRYLDDYVEKFDVKPHYNRSVESAFFDKSIGKWSVVVKNLVTAVYEVYFSAFLVVATGENSQGYIPHMPGIEGFEGKVMHSSQYDNGKSLKGNDVLVVGSGNSGMEIAYDLSNWDANTSIVVRSPVHLLTENIVKIGMILLKFLPIKFVDMITLTLGKLKYGNVSKYGLQRPKEGPFFTKLATGRSPTIDVGTVDKIKSGHIKVLPSVTRINGNNVAFDDGEMRYFDAIVFATGYRSTVKNWLKGGDDLFNEKGMPRKKLPNEYWKGQNGLYCAGFSSRGLFGISMDAQNIAQDIIFNLSHREGKL</sequence>
<dbReference type="KEGG" id="mnt:21404700"/>
<dbReference type="OrthoDB" id="66881at2759"/>
<dbReference type="GO" id="GO:0103075">
    <property type="term" value="F:indole-3-pyruvate monooxygenase activity"/>
    <property type="evidence" value="ECO:0007669"/>
    <property type="project" value="UniProtKB-EC"/>
</dbReference>
<evidence type="ECO:0000256" key="2">
    <source>
        <dbReference type="ARBA" id="ARBA00004814"/>
    </source>
</evidence>
<dbReference type="Gene3D" id="3.50.50.60">
    <property type="entry name" value="FAD/NAD(P)-binding domain"/>
    <property type="match status" value="1"/>
</dbReference>
<evidence type="ECO:0000256" key="6">
    <source>
        <dbReference type="ARBA" id="ARBA00022857"/>
    </source>
</evidence>
<evidence type="ECO:0000256" key="1">
    <source>
        <dbReference type="ARBA" id="ARBA00001974"/>
    </source>
</evidence>
<evidence type="ECO:0000256" key="3">
    <source>
        <dbReference type="ARBA" id="ARBA00009183"/>
    </source>
</evidence>
<comment type="similarity">
    <text evidence="3 10">Belongs to the FMO family.</text>
</comment>
<keyword evidence="12" id="KW-1185">Reference proteome</keyword>
<evidence type="ECO:0000256" key="4">
    <source>
        <dbReference type="ARBA" id="ARBA00022630"/>
    </source>
</evidence>
<dbReference type="Pfam" id="PF00743">
    <property type="entry name" value="FMO-like"/>
    <property type="match status" value="1"/>
</dbReference>
<accession>W9QSS3</accession>
<reference evidence="12" key="1">
    <citation type="submission" date="2013-01" db="EMBL/GenBank/DDBJ databases">
        <title>Draft Genome Sequence of a Mulberry Tree, Morus notabilis C.K. Schneid.</title>
        <authorList>
            <person name="He N."/>
            <person name="Zhao S."/>
        </authorList>
    </citation>
    <scope>NUCLEOTIDE SEQUENCE</scope>
</reference>
<keyword evidence="4 10" id="KW-0285">Flavoprotein</keyword>
<dbReference type="PIRSF" id="PIRSF000332">
    <property type="entry name" value="FMO"/>
    <property type="match status" value="1"/>
</dbReference>
<comment type="pathway">
    <text evidence="2">Plant hormone metabolism; auxin biosynthesis.</text>
</comment>
<dbReference type="eggNOG" id="KOG1399">
    <property type="taxonomic scope" value="Eukaryota"/>
</dbReference>
<dbReference type="EMBL" id="KE343643">
    <property type="protein sequence ID" value="EXB37654.1"/>
    <property type="molecule type" value="Genomic_DNA"/>
</dbReference>
<comment type="cofactor">
    <cofactor evidence="1 10">
        <name>FAD</name>
        <dbReference type="ChEBI" id="CHEBI:57692"/>
    </cofactor>
</comment>
<dbReference type="PANTHER" id="PTHR43539:SF9">
    <property type="entry name" value="INDOLE-3-PYRUVATE MONOOXYGENASE YUCCA11-RELATED"/>
    <property type="match status" value="1"/>
</dbReference>
<comment type="catalytic activity">
    <reaction evidence="9">
        <text>indole-3-pyruvate + NADPH + O2 + H(+) = (indol-3-yl)acetate + CO2 + NADP(+) + H2O</text>
        <dbReference type="Rhea" id="RHEA:34331"/>
        <dbReference type="ChEBI" id="CHEBI:15377"/>
        <dbReference type="ChEBI" id="CHEBI:15378"/>
        <dbReference type="ChEBI" id="CHEBI:15379"/>
        <dbReference type="ChEBI" id="CHEBI:16526"/>
        <dbReference type="ChEBI" id="CHEBI:17640"/>
        <dbReference type="ChEBI" id="CHEBI:30854"/>
        <dbReference type="ChEBI" id="CHEBI:57783"/>
        <dbReference type="ChEBI" id="CHEBI:58349"/>
        <dbReference type="EC" id="1.14.13.168"/>
    </reaction>
</comment>
<evidence type="ECO:0000256" key="8">
    <source>
        <dbReference type="ARBA" id="ARBA00023070"/>
    </source>
</evidence>
<dbReference type="InterPro" id="IPR050982">
    <property type="entry name" value="Auxin_biosynth/cation_transpt"/>
</dbReference>
<keyword evidence="7 10" id="KW-0560">Oxidoreductase</keyword>
<dbReference type="GO" id="GO:0009851">
    <property type="term" value="P:auxin biosynthetic process"/>
    <property type="evidence" value="ECO:0007669"/>
    <property type="project" value="UniProtKB-KW"/>
</dbReference>